<keyword evidence="6" id="KW-1185">Reference proteome</keyword>
<evidence type="ECO:0000259" key="3">
    <source>
        <dbReference type="Pfam" id="PF14361"/>
    </source>
</evidence>
<dbReference type="EMBL" id="JAKFHA010000009">
    <property type="protein sequence ID" value="MCF2528975.1"/>
    <property type="molecule type" value="Genomic_DNA"/>
</dbReference>
<dbReference type="PANTHER" id="PTHR33744">
    <property type="entry name" value="CARBOHYDRATE DIACID REGULATOR"/>
    <property type="match status" value="1"/>
</dbReference>
<proteinExistence type="inferred from homology"/>
<feature type="domain" description="CdaR GGDEF-like" evidence="4">
    <location>
        <begin position="180"/>
        <end position="288"/>
    </location>
</feature>
<reference evidence="5" key="1">
    <citation type="submission" date="2022-01" db="EMBL/GenBank/DDBJ databases">
        <title>Genome-Based Taxonomic Classification of the Phylum Actinobacteria.</title>
        <authorList>
            <person name="Gao Y."/>
        </authorList>
    </citation>
    <scope>NUCLEOTIDE SEQUENCE</scope>
    <source>
        <strain evidence="5">KLBMP 8922</strain>
    </source>
</reference>
<evidence type="ECO:0000259" key="4">
    <source>
        <dbReference type="Pfam" id="PF17853"/>
    </source>
</evidence>
<comment type="similarity">
    <text evidence="1">Belongs to the CdaR family.</text>
</comment>
<feature type="domain" description="RsbT co-antagonist protein RsbRD N-terminal" evidence="3">
    <location>
        <begin position="30"/>
        <end position="166"/>
    </location>
</feature>
<name>A0AA41U0Y8_9ACTN</name>
<dbReference type="InterPro" id="IPR042070">
    <property type="entry name" value="PucR_C-HTH_sf"/>
</dbReference>
<dbReference type="Proteomes" id="UP001165378">
    <property type="component" value="Unassembled WGS sequence"/>
</dbReference>
<sequence>MTRYGAEGGGSKVHPVVTGLAETLLGRVESVATVMAETIMREIDAYRDHDVRPDDVLTKSRVNTCAILEHLAGGEVFDMTGPAETARLRAKQGIALTEVIRAYRLAFIVVWEQLLQEANRSGREAEEALLFSAQHVWEMSDTISVAATSAYRDALAERMLETDRRRSALVAALVDGPPPSSDTVWEVAHMLGFPYTGTFLLVSAETVSVADTPLPGLDAKLREMEVDSAWRAQPGHELGVLSCPNRKSAAGALDVLGAAVSGRVGVSPVYERLDQTPRALRYAQVALESLPEGACAIRQLDDTPLTEMVMNNLETTRRAVNRILGGVLSLPEADRGTLLATARAWIEAHGSAADAARALHCHQNTVRYRMHRLEEYLRGPLNDPKIAAELAMALDAVGTFPALLELHPDSNVPLPTVRSY</sequence>
<evidence type="ECO:0000256" key="1">
    <source>
        <dbReference type="ARBA" id="ARBA00006754"/>
    </source>
</evidence>
<evidence type="ECO:0000313" key="5">
    <source>
        <dbReference type="EMBL" id="MCF2528975.1"/>
    </source>
</evidence>
<dbReference type="RefSeq" id="WP_235053145.1">
    <property type="nucleotide sequence ID" value="NZ_JAKFHA010000009.1"/>
</dbReference>
<gene>
    <name evidence="5" type="ORF">LZ495_17360</name>
</gene>
<feature type="domain" description="PucR C-terminal helix-turn-helix" evidence="2">
    <location>
        <begin position="338"/>
        <end position="396"/>
    </location>
</feature>
<dbReference type="Pfam" id="PF17853">
    <property type="entry name" value="GGDEF_2"/>
    <property type="match status" value="1"/>
</dbReference>
<dbReference type="PANTHER" id="PTHR33744:SF1">
    <property type="entry name" value="DNA-BINDING TRANSCRIPTIONAL ACTIVATOR ADER"/>
    <property type="match status" value="1"/>
</dbReference>
<dbReference type="Gene3D" id="1.10.10.2840">
    <property type="entry name" value="PucR C-terminal helix-turn-helix domain"/>
    <property type="match status" value="1"/>
</dbReference>
<dbReference type="Pfam" id="PF14361">
    <property type="entry name" value="RsbRD_N"/>
    <property type="match status" value="1"/>
</dbReference>
<dbReference type="Pfam" id="PF13556">
    <property type="entry name" value="HTH_30"/>
    <property type="match status" value="1"/>
</dbReference>
<dbReference type="InterPro" id="IPR025751">
    <property type="entry name" value="RsbRD_N_dom"/>
</dbReference>
<protein>
    <submittedName>
        <fullName evidence="5">Helix-turn-helix domain-containing protein</fullName>
    </submittedName>
</protein>
<dbReference type="InterPro" id="IPR051448">
    <property type="entry name" value="CdaR-like_regulators"/>
</dbReference>
<evidence type="ECO:0000313" key="6">
    <source>
        <dbReference type="Proteomes" id="UP001165378"/>
    </source>
</evidence>
<accession>A0AA41U0Y8</accession>
<comment type="caution">
    <text evidence="5">The sequence shown here is derived from an EMBL/GenBank/DDBJ whole genome shotgun (WGS) entry which is preliminary data.</text>
</comment>
<dbReference type="InterPro" id="IPR025736">
    <property type="entry name" value="PucR_C-HTH_dom"/>
</dbReference>
<dbReference type="AlphaFoldDB" id="A0AA41U0Y8"/>
<dbReference type="InterPro" id="IPR041522">
    <property type="entry name" value="CdaR_GGDEF"/>
</dbReference>
<organism evidence="5 6">
    <name type="scientific">Yinghuangia soli</name>
    <dbReference type="NCBI Taxonomy" id="2908204"/>
    <lineage>
        <taxon>Bacteria</taxon>
        <taxon>Bacillati</taxon>
        <taxon>Actinomycetota</taxon>
        <taxon>Actinomycetes</taxon>
        <taxon>Kitasatosporales</taxon>
        <taxon>Streptomycetaceae</taxon>
        <taxon>Yinghuangia</taxon>
    </lineage>
</organism>
<evidence type="ECO:0000259" key="2">
    <source>
        <dbReference type="Pfam" id="PF13556"/>
    </source>
</evidence>